<dbReference type="Proteomes" id="UP000266673">
    <property type="component" value="Unassembled WGS sequence"/>
</dbReference>
<dbReference type="OrthoDB" id="2437372at2759"/>
<comment type="caution">
    <text evidence="1">The sequence shown here is derived from an EMBL/GenBank/DDBJ whole genome shotgun (WGS) entry which is preliminary data.</text>
</comment>
<feature type="non-terminal residue" evidence="1">
    <location>
        <position position="171"/>
    </location>
</feature>
<dbReference type="STRING" id="44941.A0A397TT24"/>
<evidence type="ECO:0000313" key="1">
    <source>
        <dbReference type="EMBL" id="RIB01282.1"/>
    </source>
</evidence>
<keyword evidence="2" id="KW-1185">Reference proteome</keyword>
<protein>
    <submittedName>
        <fullName evidence="1">Uncharacterized protein</fullName>
    </submittedName>
</protein>
<organism evidence="1 2">
    <name type="scientific">Gigaspora rosea</name>
    <dbReference type="NCBI Taxonomy" id="44941"/>
    <lineage>
        <taxon>Eukaryota</taxon>
        <taxon>Fungi</taxon>
        <taxon>Fungi incertae sedis</taxon>
        <taxon>Mucoromycota</taxon>
        <taxon>Glomeromycotina</taxon>
        <taxon>Glomeromycetes</taxon>
        <taxon>Diversisporales</taxon>
        <taxon>Gigasporaceae</taxon>
        <taxon>Gigaspora</taxon>
    </lineage>
</organism>
<gene>
    <name evidence="1" type="ORF">C2G38_2231332</name>
</gene>
<name>A0A397TT24_9GLOM</name>
<evidence type="ECO:0000313" key="2">
    <source>
        <dbReference type="Proteomes" id="UP000266673"/>
    </source>
</evidence>
<sequence>MNHDPTFKNTYCKTRRYPYTKKTLNFLYNKTALFLVQHFQSIFYNRGKSIPKPNKNNKKKKLPTTYYLATLEKDVDLRHLPTAYSTAHPPRPELCDSCRCSLVDENGMVFVCGHGYHNNCYNGKCKHCEKFYKKGIFKNVQKFLTRIEKGADTLTEEDLDDDNDDEENVEE</sequence>
<dbReference type="AlphaFoldDB" id="A0A397TT24"/>
<reference evidence="1 2" key="1">
    <citation type="submission" date="2018-06" db="EMBL/GenBank/DDBJ databases">
        <title>Comparative genomics reveals the genomic features of Rhizophagus irregularis, R. cerebriforme, R. diaphanum and Gigaspora rosea, and their symbiotic lifestyle signature.</title>
        <authorList>
            <person name="Morin E."/>
            <person name="San Clemente H."/>
            <person name="Chen E.C.H."/>
            <person name="De La Providencia I."/>
            <person name="Hainaut M."/>
            <person name="Kuo A."/>
            <person name="Kohler A."/>
            <person name="Murat C."/>
            <person name="Tang N."/>
            <person name="Roy S."/>
            <person name="Loubradou J."/>
            <person name="Henrissat B."/>
            <person name="Grigoriev I.V."/>
            <person name="Corradi N."/>
            <person name="Roux C."/>
            <person name="Martin F.M."/>
        </authorList>
    </citation>
    <scope>NUCLEOTIDE SEQUENCE [LARGE SCALE GENOMIC DNA]</scope>
    <source>
        <strain evidence="1 2">DAOM 194757</strain>
    </source>
</reference>
<dbReference type="EMBL" id="QKWP01003212">
    <property type="protein sequence ID" value="RIB01282.1"/>
    <property type="molecule type" value="Genomic_DNA"/>
</dbReference>
<proteinExistence type="predicted"/>
<accession>A0A397TT24</accession>